<dbReference type="SUPFAM" id="SSF46689">
    <property type="entry name" value="Homeodomain-like"/>
    <property type="match status" value="2"/>
</dbReference>
<feature type="domain" description="HTH araC/xylS-type" evidence="4">
    <location>
        <begin position="210"/>
        <end position="308"/>
    </location>
</feature>
<dbReference type="PROSITE" id="PS00041">
    <property type="entry name" value="HTH_ARAC_FAMILY_1"/>
    <property type="match status" value="1"/>
</dbReference>
<dbReference type="SUPFAM" id="SSF52317">
    <property type="entry name" value="Class I glutamine amidotransferase-like"/>
    <property type="match status" value="1"/>
</dbReference>
<protein>
    <recommendedName>
        <fullName evidence="4">HTH araC/xylS-type domain-containing protein</fullName>
    </recommendedName>
</protein>
<dbReference type="InterPro" id="IPR018060">
    <property type="entry name" value="HTH_AraC"/>
</dbReference>
<dbReference type="PANTHER" id="PTHR43130:SF3">
    <property type="entry name" value="HTH-TYPE TRANSCRIPTIONAL REGULATOR RV1931C"/>
    <property type="match status" value="1"/>
</dbReference>
<dbReference type="PROSITE" id="PS01124">
    <property type="entry name" value="HTH_ARAC_FAMILY_2"/>
    <property type="match status" value="1"/>
</dbReference>
<accession>A0A0F9WHF1</accession>
<dbReference type="PANTHER" id="PTHR43130">
    <property type="entry name" value="ARAC-FAMILY TRANSCRIPTIONAL REGULATOR"/>
    <property type="match status" value="1"/>
</dbReference>
<keyword evidence="3" id="KW-0804">Transcription</keyword>
<evidence type="ECO:0000256" key="2">
    <source>
        <dbReference type="ARBA" id="ARBA00023125"/>
    </source>
</evidence>
<organism evidence="5">
    <name type="scientific">marine sediment metagenome</name>
    <dbReference type="NCBI Taxonomy" id="412755"/>
    <lineage>
        <taxon>unclassified sequences</taxon>
        <taxon>metagenomes</taxon>
        <taxon>ecological metagenomes</taxon>
    </lineage>
</organism>
<dbReference type="InterPro" id="IPR029062">
    <property type="entry name" value="Class_I_gatase-like"/>
</dbReference>
<dbReference type="Pfam" id="PF12833">
    <property type="entry name" value="HTH_18"/>
    <property type="match status" value="1"/>
</dbReference>
<name>A0A0F9WHF1_9ZZZZ</name>
<dbReference type="InterPro" id="IPR002818">
    <property type="entry name" value="DJ-1/PfpI"/>
</dbReference>
<dbReference type="Pfam" id="PF01965">
    <property type="entry name" value="DJ-1_PfpI"/>
    <property type="match status" value="1"/>
</dbReference>
<comment type="caution">
    <text evidence="5">The sequence shown here is derived from an EMBL/GenBank/DDBJ whole genome shotgun (WGS) entry which is preliminary data.</text>
</comment>
<sequence length="312" mass="34718">MHNVAILVHDKIALFELGCAVELFALPRPDLKDWYQCEVVAFSTAPLVATGGISLAVKPVTTLADYTMIIVPSWDTSGKPVPAPISSELVSAFKAGKRILSFCSGAFLLAGLGLLDDRKATTHWRYAEQLKALYPLIRYEDDVLYVYDGNIGCSAGSAAAIDLGMEVIRGDYGYRVANHVARRLVISAHRQGGQSQFVETPMPETPGQFAEALDWAVTNLSSPISINDFARKARMSRRTFDRRFKRTFGLSPKEWITTQRLDAARQLLESSRHDMEKVAERSGFGNAAILRHHFRQAIGVSPKRYREQFSRP</sequence>
<dbReference type="Gene3D" id="1.10.10.60">
    <property type="entry name" value="Homeodomain-like"/>
    <property type="match status" value="1"/>
</dbReference>
<evidence type="ECO:0000313" key="5">
    <source>
        <dbReference type="EMBL" id="KKO11933.1"/>
    </source>
</evidence>
<dbReference type="InterPro" id="IPR018062">
    <property type="entry name" value="HTH_AraC-typ_CS"/>
</dbReference>
<dbReference type="GO" id="GO:0003700">
    <property type="term" value="F:DNA-binding transcription factor activity"/>
    <property type="evidence" value="ECO:0007669"/>
    <property type="project" value="InterPro"/>
</dbReference>
<dbReference type="EMBL" id="LAZR01000002">
    <property type="protein sequence ID" value="KKO11933.1"/>
    <property type="molecule type" value="Genomic_DNA"/>
</dbReference>
<evidence type="ECO:0000259" key="4">
    <source>
        <dbReference type="PROSITE" id="PS01124"/>
    </source>
</evidence>
<evidence type="ECO:0000256" key="3">
    <source>
        <dbReference type="ARBA" id="ARBA00023163"/>
    </source>
</evidence>
<dbReference type="Gene3D" id="3.40.50.880">
    <property type="match status" value="1"/>
</dbReference>
<keyword evidence="1" id="KW-0805">Transcription regulation</keyword>
<evidence type="ECO:0000256" key="1">
    <source>
        <dbReference type="ARBA" id="ARBA00023015"/>
    </source>
</evidence>
<dbReference type="InterPro" id="IPR052158">
    <property type="entry name" value="INH-QAR"/>
</dbReference>
<reference evidence="5" key="1">
    <citation type="journal article" date="2015" name="Nature">
        <title>Complex archaea that bridge the gap between prokaryotes and eukaryotes.</title>
        <authorList>
            <person name="Spang A."/>
            <person name="Saw J.H."/>
            <person name="Jorgensen S.L."/>
            <person name="Zaremba-Niedzwiedzka K."/>
            <person name="Martijn J."/>
            <person name="Lind A.E."/>
            <person name="van Eijk R."/>
            <person name="Schleper C."/>
            <person name="Guy L."/>
            <person name="Ettema T.J."/>
        </authorList>
    </citation>
    <scope>NUCLEOTIDE SEQUENCE</scope>
</reference>
<dbReference type="SMART" id="SM00342">
    <property type="entry name" value="HTH_ARAC"/>
    <property type="match status" value="1"/>
</dbReference>
<proteinExistence type="predicted"/>
<dbReference type="GO" id="GO:0043565">
    <property type="term" value="F:sequence-specific DNA binding"/>
    <property type="evidence" value="ECO:0007669"/>
    <property type="project" value="InterPro"/>
</dbReference>
<keyword evidence="2" id="KW-0238">DNA-binding</keyword>
<gene>
    <name evidence="5" type="ORF">LCGC14_0014370</name>
</gene>
<dbReference type="AlphaFoldDB" id="A0A0F9WHF1"/>
<dbReference type="InterPro" id="IPR009057">
    <property type="entry name" value="Homeodomain-like_sf"/>
</dbReference>